<name>A0A069QMK1_HOYLO</name>
<sequence>MEGIVLSIGFAKQIVQTYNTLSRPCIIGHRDVGFTNFIL</sequence>
<accession>A0A069QMK1</accession>
<reference evidence="1 2" key="1">
    <citation type="submission" date="2013-08" db="EMBL/GenBank/DDBJ databases">
        <authorList>
            <person name="Weinstock G."/>
            <person name="Sodergren E."/>
            <person name="Wylie T."/>
            <person name="Fulton L."/>
            <person name="Fulton R."/>
            <person name="Fronick C."/>
            <person name="O'Laughlin M."/>
            <person name="Godfrey J."/>
            <person name="Miner T."/>
            <person name="Herter B."/>
            <person name="Appelbaum E."/>
            <person name="Cordes M."/>
            <person name="Lek S."/>
            <person name="Wollam A."/>
            <person name="Pepin K.H."/>
            <person name="Palsikar V.B."/>
            <person name="Mitreva M."/>
            <person name="Wilson R.K."/>
        </authorList>
    </citation>
    <scope>NUCLEOTIDE SEQUENCE [LARGE SCALE GENOMIC DNA]</scope>
    <source>
        <strain evidence="1 2">ATCC 15930</strain>
    </source>
</reference>
<proteinExistence type="predicted"/>
<dbReference type="AlphaFoldDB" id="A0A069QMK1"/>
<comment type="caution">
    <text evidence="1">The sequence shown here is derived from an EMBL/GenBank/DDBJ whole genome shotgun (WGS) entry which is preliminary data.</text>
</comment>
<gene>
    <name evidence="1" type="ORF">HMPREF1991_02894</name>
</gene>
<keyword evidence="2" id="KW-1185">Reference proteome</keyword>
<dbReference type="Proteomes" id="UP000027442">
    <property type="component" value="Unassembled WGS sequence"/>
</dbReference>
<protein>
    <submittedName>
        <fullName evidence="1">Uncharacterized protein</fullName>
    </submittedName>
</protein>
<dbReference type="EMBL" id="JNGW01000124">
    <property type="protein sequence ID" value="KDR51061.1"/>
    <property type="molecule type" value="Genomic_DNA"/>
</dbReference>
<dbReference type="HOGENOM" id="CLU_3314659_0_0_10"/>
<evidence type="ECO:0000313" key="2">
    <source>
        <dbReference type="Proteomes" id="UP000027442"/>
    </source>
</evidence>
<evidence type="ECO:0000313" key="1">
    <source>
        <dbReference type="EMBL" id="KDR51061.1"/>
    </source>
</evidence>
<organism evidence="1 2">
    <name type="scientific">Hoylesella loescheii DSM 19665 = JCM 12249 = ATCC 15930</name>
    <dbReference type="NCBI Taxonomy" id="1122985"/>
    <lineage>
        <taxon>Bacteria</taxon>
        <taxon>Pseudomonadati</taxon>
        <taxon>Bacteroidota</taxon>
        <taxon>Bacteroidia</taxon>
        <taxon>Bacteroidales</taxon>
        <taxon>Prevotellaceae</taxon>
        <taxon>Hoylesella</taxon>
    </lineage>
</organism>